<dbReference type="GO" id="GO:0016020">
    <property type="term" value="C:membrane"/>
    <property type="evidence" value="ECO:0007669"/>
    <property type="project" value="InterPro"/>
</dbReference>
<dbReference type="InterPro" id="IPR000045">
    <property type="entry name" value="Prepilin_IV_endopep_pep"/>
</dbReference>
<dbReference type="GO" id="GO:0004190">
    <property type="term" value="F:aspartic-type endopeptidase activity"/>
    <property type="evidence" value="ECO:0007669"/>
    <property type="project" value="InterPro"/>
</dbReference>
<feature type="transmembrane region" description="Helical" evidence="1">
    <location>
        <begin position="55"/>
        <end position="75"/>
    </location>
</feature>
<evidence type="ECO:0000259" key="2">
    <source>
        <dbReference type="Pfam" id="PF01478"/>
    </source>
</evidence>
<name>A0A0W0I586_PSEFL</name>
<dbReference type="AlphaFoldDB" id="A0A0W0I586"/>
<dbReference type="Proteomes" id="UP000054197">
    <property type="component" value="Unassembled WGS sequence"/>
</dbReference>
<keyword evidence="1" id="KW-0472">Membrane</keyword>
<feature type="transmembrane region" description="Helical" evidence="1">
    <location>
        <begin position="95"/>
        <end position="117"/>
    </location>
</feature>
<dbReference type="Gene3D" id="1.20.120.1220">
    <property type="match status" value="1"/>
</dbReference>
<reference evidence="3 4" key="1">
    <citation type="submission" date="2015-09" db="EMBL/GenBank/DDBJ databases">
        <title>Genome sequence of ICMP 11288.</title>
        <authorList>
            <person name="Visnovsky S."/>
            <person name="Lu A."/>
            <person name="Panda P."/>
            <person name="Pitman A."/>
        </authorList>
    </citation>
    <scope>NUCLEOTIDE SEQUENCE [LARGE SCALE GENOMIC DNA]</scope>
    <source>
        <strain evidence="3 4">ICMP 11288</strain>
    </source>
</reference>
<protein>
    <submittedName>
        <fullName evidence="3">Peptidase A24</fullName>
    </submittedName>
</protein>
<feature type="domain" description="Prepilin type IV endopeptidase peptidase" evidence="2">
    <location>
        <begin position="6"/>
        <end position="110"/>
    </location>
</feature>
<keyword evidence="1" id="KW-0812">Transmembrane</keyword>
<dbReference type="Pfam" id="PF01478">
    <property type="entry name" value="Peptidase_A24"/>
    <property type="match status" value="1"/>
</dbReference>
<organism evidence="3 4">
    <name type="scientific">Pseudomonas fluorescens ICMP 11288</name>
    <dbReference type="NCBI Taxonomy" id="1198309"/>
    <lineage>
        <taxon>Bacteria</taxon>
        <taxon>Pseudomonadati</taxon>
        <taxon>Pseudomonadota</taxon>
        <taxon>Gammaproteobacteria</taxon>
        <taxon>Pseudomonadales</taxon>
        <taxon>Pseudomonadaceae</taxon>
        <taxon>Pseudomonas</taxon>
    </lineage>
</organism>
<keyword evidence="1" id="KW-1133">Transmembrane helix</keyword>
<evidence type="ECO:0000313" key="3">
    <source>
        <dbReference type="EMBL" id="KTB68310.1"/>
    </source>
</evidence>
<dbReference type="EMBL" id="LKEF01000002">
    <property type="protein sequence ID" value="KTB68310.1"/>
    <property type="molecule type" value="Genomic_DNA"/>
</dbReference>
<evidence type="ECO:0000313" key="4">
    <source>
        <dbReference type="Proteomes" id="UP000054197"/>
    </source>
</evidence>
<accession>A0A0W0I586</accession>
<feature type="transmembrane region" description="Helical" evidence="1">
    <location>
        <begin position="138"/>
        <end position="156"/>
    </location>
</feature>
<sequence length="157" mass="16854">MIHSAVVLLWLGLCAVQDVRQRLLANRLTLGAALLALIYLVWTGHTWLGACVGQGLWAFFLALLLTLPGYALGRLGAGDVKLLAALALASNADYLLGSFVGAAVANLLWLLAAPRLWPLMGQGVKNHLGYLAPDPSRKLPFAPFLLVGFAATQFWIH</sequence>
<comment type="caution">
    <text evidence="3">The sequence shown here is derived from an EMBL/GenBank/DDBJ whole genome shotgun (WGS) entry which is preliminary data.</text>
</comment>
<feature type="transmembrane region" description="Helical" evidence="1">
    <location>
        <begin position="28"/>
        <end position="48"/>
    </location>
</feature>
<dbReference type="RefSeq" id="WP_056860440.1">
    <property type="nucleotide sequence ID" value="NZ_LKEF01000002.1"/>
</dbReference>
<gene>
    <name evidence="3" type="ORF">AO063_00980</name>
</gene>
<proteinExistence type="predicted"/>
<evidence type="ECO:0000256" key="1">
    <source>
        <dbReference type="SAM" id="Phobius"/>
    </source>
</evidence>